<feature type="domain" description="Proteasome component Ecm29 N-terminal" evidence="6">
    <location>
        <begin position="161"/>
        <end position="243"/>
    </location>
</feature>
<dbReference type="Gene3D" id="1.25.10.10">
    <property type="entry name" value="Leucine-rich Repeat Variant"/>
    <property type="match status" value="3"/>
</dbReference>
<evidence type="ECO:0000313" key="9">
    <source>
        <dbReference type="Proteomes" id="UP001516023"/>
    </source>
</evidence>
<evidence type="ECO:0000256" key="2">
    <source>
        <dbReference type="ARBA" id="ARBA00022490"/>
    </source>
</evidence>
<dbReference type="Proteomes" id="UP001516023">
    <property type="component" value="Unassembled WGS sequence"/>
</dbReference>
<dbReference type="PANTHER" id="PTHR23346">
    <property type="entry name" value="TRANSLATIONAL ACTIVATOR GCN1-RELATED"/>
    <property type="match status" value="1"/>
</dbReference>
<dbReference type="Pfam" id="PF24492">
    <property type="entry name" value="HEAT_ECM29"/>
    <property type="match status" value="1"/>
</dbReference>
<evidence type="ECO:0000259" key="6">
    <source>
        <dbReference type="Pfam" id="PF13001"/>
    </source>
</evidence>
<feature type="region of interest" description="Disordered" evidence="5">
    <location>
        <begin position="2203"/>
        <end position="2230"/>
    </location>
</feature>
<protein>
    <recommendedName>
        <fullName evidence="10">Non-specific serine/threonine protein kinase</fullName>
    </recommendedName>
</protein>
<evidence type="ECO:0000256" key="4">
    <source>
        <dbReference type="ARBA" id="ARBA00022942"/>
    </source>
</evidence>
<dbReference type="Pfam" id="PF13001">
    <property type="entry name" value="ECM29_N"/>
    <property type="match status" value="1"/>
</dbReference>
<evidence type="ECO:0008006" key="10">
    <source>
        <dbReference type="Google" id="ProtNLM"/>
    </source>
</evidence>
<keyword evidence="9" id="KW-1185">Reference proteome</keyword>
<feature type="compositionally biased region" description="Basic and acidic residues" evidence="5">
    <location>
        <begin position="2203"/>
        <end position="2223"/>
    </location>
</feature>
<evidence type="ECO:0000256" key="5">
    <source>
        <dbReference type="SAM" id="MobiDB-lite"/>
    </source>
</evidence>
<dbReference type="InterPro" id="IPR016024">
    <property type="entry name" value="ARM-type_fold"/>
</dbReference>
<comment type="subcellular location">
    <subcellularLocation>
        <location evidence="1">Cytoplasm</location>
    </subcellularLocation>
</comment>
<dbReference type="PANTHER" id="PTHR23346:SF19">
    <property type="entry name" value="PROTEASOME ADAPTER AND SCAFFOLD PROTEIN ECM29"/>
    <property type="match status" value="1"/>
</dbReference>
<evidence type="ECO:0000259" key="7">
    <source>
        <dbReference type="Pfam" id="PF24492"/>
    </source>
</evidence>
<dbReference type="EMBL" id="JABMIG020000111">
    <property type="protein sequence ID" value="KAL3791665.1"/>
    <property type="molecule type" value="Genomic_DNA"/>
</dbReference>
<feature type="compositionally biased region" description="Basic and acidic residues" evidence="5">
    <location>
        <begin position="1462"/>
        <end position="1482"/>
    </location>
</feature>
<sequence>MRPIQSHTVRCKQVVASLLTVNHWRKSLPSLDLLSYQQRIKRQRAPVRFILCTLSFSFFTFAMSDEAPNSTDASKTLKDLQAELSTLGRVSHRLAMTDAGPALEKVLTLLLPRLLSRIGKNDDAKKESRRGVNKRKLASTAVGDSVEIDSIQDQIDEMYDTIHKELIEMLGHIMKRVRHDGQCKLPCISILDLLVPRDGNLLDAETANAFTVNLSLAFLTLGVNRCTPVECCALLPGLLKFLEALLLENNDVPQENKSTFESNFAVGVGYLLDPSRKIRHNQTRHLILRCLERVAQNPAESAATARRAVKSESSVSSQSADRSTVLKPLASTKELMLSSPIISAAMFDLFLDIFLYAPIPATSTLIPNGMSTAGYQCLVEGAASEESGCKSWREEFASKTKLKELKVKLLDLIAPCRRFAIFLPDKFVSGEAIVVDDSSLKMTSTRHSLEWLGMSRTVALMVMLLGDSDLDVKSKAESYLRAHMDSYRGKETPANSVGSIQNNFNDNNDPLLGNQVALVNSILANGIGDVSSNAIVREVLSTFESQVASDVAKRRLGLVYLTTDNSNACQKAVLACCRMKISDSTLAPALRFIAKVVEDNPKFFHVGLDMVNKEADIAAVSIGSLVLTLVEDLWKPGSSGSPAVEAAATLLNALCLRLTHFYDSREQFDSDQSGSSDRLQSMLARSLSLACSVVMSTSSGQSTSLSSNGTRTATIQLEIRDKMYGVISTLARSKRFCLDEGYSLFDCGKRGSNSGSFVSTATASLLFGCAKNEVELLRTRATSALDALLAAYVRVVKFGMETREPFESEVHTAPLTNPWASAPTNTPQLGAIQQGHTKQRFNTDGLSRTICDLLWHAARRGTKSSRLAAARWSHELLLLMNPKDAYHLLCFFSGDDDVTVSMIAKKALGIENTIGEDVANSLGSISIEHFNGVVFSELMVAIIGKASVCSRLHYDKFHIRAQAATLRFLLQLLLCEGSFYGDDKMNEYVLTILNTLSVYKSRSLTRDETDLLDECAICLSGCTSSSQEARLVVKDNSTGYRFEDICEQCLASTSSKARRHFAEVIRSLYEDLSLWNNSLDPSSNIFSVASWIVASGLFRNAELCRDKLETMLRGNCMLGEVHGAAFLGSSCVRAFRLSLIDKPVEADSHVHQCWEVCGDIVSLLGKGLSHIELAVGNSCSQGLMIAFGYSCQDAPILDSHLYQAMAIALDGMNNSLKKYSSIDHADPTRVSSLIRASGVLLAASTSGAGHFEKACPNHIDLGPARLQCVESLFAVLGSAVHRKDEEISLTVGEALVKYADSIGFGEWSSASDLLWEDGPYNEAFSSSLPPHQHVLYRIFKREIVSTNPTKKTACSALLLAIVGHASRLTIIDHSFALRDAIREVLKHLEKFQYWFIQLLADPKSKQLARECACKGLAACRGLCLASGDGLSHPLAATLNERLLKAFGQTSNHGRSAMIESEAQARERREGEEGSEIDSRDTEVGGTAGLGEAALGAYREMANAAMTLDRPDILYTLMILATNHPIWLDSDLRDRYSAKSLLGRIEGLNGREIRGALEPHLGKLIPSLLRACNDPNKQTREQMNSLWVGLTGGGSEARDIITRHFIPTLDSLMKDAVSKLWRARTGACGALSDIIVGRSWDDLGGGGVEEDEVESVSSEHGGAAIRLLRLWKLTVRALDDVRAPVRERGESLGRALRALTIRLCDPMASNITADEESYMSNVQRELYKKRKESNAEVAATVSLSWLIRHGLNQPCAEATGICISSTLGIVDVAKPSTLQPVLDSLVGSLLMAMSALEPAALNYLQVRAAGSDAIQGSGSDSYDRLESMRVRLAMSGPIYEALNKCLDMIQYIDLDAQKKIVPELDGALRRGAGFATRAAAADAVTSLCSSCPNAFKFPGVSTSNPSVRLLRALYFASERERGASSKDKMTHALGSLAELAPGKAVRTLATRACERYSESSGSNNDPSVRRAAASTLRAIVVRASGQLQDGGPRDIWMKVILPTAFLGRHDKDSKVASLWNDVWEEGGTAVGNREDTFGTLLQERLLPFLNNIIIDHLRSNSWANRTAACAVLTELADANILAPIPSSVNDINVGIGSQERFRVRAAASCSTLSECVKMIARSRIWAGKADVVKAATLIAGKWTGIAPMNELPTYRLSTEVVPLVIRSGSRDDLFEGDLWFKSSYNNEEELDELEANYDDEKYVDDTKDSNDDTNARALDLTDERNFDEDDAPSEENVIAMQDFRSLTFCGFCRLLCDQGLRIGTNEFTEGVLPYKSAVLGGLSNFLRTLVATRGSSNYIDVIRHQRLVYGMLAPGLYSFASNSQGKEGNGLPPLLVAKSLECLASAFFDEVGDAPHSDYSNPLTMLKFFADCSGVKQPAWSVRQSAVLAASSLVSKMSSNCLGKNDAITTVIDCSSHALKDRKFWKVRQAGLELLLALVNRVGKQGVCASDSDRHLLLEAVLPHKETIVGLARRSLSDSESQVSATASSITLVTAWWP</sequence>
<evidence type="ECO:0000256" key="1">
    <source>
        <dbReference type="ARBA" id="ARBA00004496"/>
    </source>
</evidence>
<keyword evidence="3" id="KW-0677">Repeat</keyword>
<dbReference type="InterPro" id="IPR024372">
    <property type="entry name" value="Ecm29_N"/>
</dbReference>
<dbReference type="InterPro" id="IPR011989">
    <property type="entry name" value="ARM-like"/>
</dbReference>
<dbReference type="SUPFAM" id="SSF48371">
    <property type="entry name" value="ARM repeat"/>
    <property type="match status" value="1"/>
</dbReference>
<evidence type="ECO:0000313" key="8">
    <source>
        <dbReference type="EMBL" id="KAL3791665.1"/>
    </source>
</evidence>
<accession>A0ABD3PU30</accession>
<dbReference type="GO" id="GO:0000502">
    <property type="term" value="C:proteasome complex"/>
    <property type="evidence" value="ECO:0007669"/>
    <property type="project" value="UniProtKB-KW"/>
</dbReference>
<keyword evidence="2" id="KW-0963">Cytoplasm</keyword>
<gene>
    <name evidence="8" type="ORF">HJC23_003922</name>
</gene>
<organism evidence="8 9">
    <name type="scientific">Cyclotella cryptica</name>
    <dbReference type="NCBI Taxonomy" id="29204"/>
    <lineage>
        <taxon>Eukaryota</taxon>
        <taxon>Sar</taxon>
        <taxon>Stramenopiles</taxon>
        <taxon>Ochrophyta</taxon>
        <taxon>Bacillariophyta</taxon>
        <taxon>Coscinodiscophyceae</taxon>
        <taxon>Thalassiosirophycidae</taxon>
        <taxon>Stephanodiscales</taxon>
        <taxon>Stephanodiscaceae</taxon>
        <taxon>Cyclotella</taxon>
    </lineage>
</organism>
<proteinExistence type="predicted"/>
<feature type="domain" description="Proteasome adapter and scaffold protein ECM29 HEAT-repeat" evidence="7">
    <location>
        <begin position="1777"/>
        <end position="1955"/>
    </location>
</feature>
<evidence type="ECO:0000256" key="3">
    <source>
        <dbReference type="ARBA" id="ARBA00022737"/>
    </source>
</evidence>
<dbReference type="InterPro" id="IPR055443">
    <property type="entry name" value="HEAT_ECM29"/>
</dbReference>
<reference evidence="8 9" key="1">
    <citation type="journal article" date="2020" name="G3 (Bethesda)">
        <title>Improved Reference Genome for Cyclotella cryptica CCMP332, a Model for Cell Wall Morphogenesis, Salinity Adaptation, and Lipid Production in Diatoms (Bacillariophyta).</title>
        <authorList>
            <person name="Roberts W.R."/>
            <person name="Downey K.M."/>
            <person name="Ruck E.C."/>
            <person name="Traller J.C."/>
            <person name="Alverson A.J."/>
        </authorList>
    </citation>
    <scope>NUCLEOTIDE SEQUENCE [LARGE SCALE GENOMIC DNA]</scope>
    <source>
        <strain evidence="8 9">CCMP332</strain>
    </source>
</reference>
<feature type="region of interest" description="Disordered" evidence="5">
    <location>
        <begin position="1453"/>
        <end position="1486"/>
    </location>
</feature>
<dbReference type="GO" id="GO:0005737">
    <property type="term" value="C:cytoplasm"/>
    <property type="evidence" value="ECO:0007669"/>
    <property type="project" value="UniProtKB-SubCell"/>
</dbReference>
<keyword evidence="4" id="KW-0647">Proteasome</keyword>
<name>A0ABD3PU30_9STRA</name>
<comment type="caution">
    <text evidence="8">The sequence shown here is derived from an EMBL/GenBank/DDBJ whole genome shotgun (WGS) entry which is preliminary data.</text>
</comment>